<evidence type="ECO:0000313" key="1">
    <source>
        <dbReference type="EMBL" id="JAD26038.1"/>
    </source>
</evidence>
<reference evidence="1" key="2">
    <citation type="journal article" date="2015" name="Data Brief">
        <title>Shoot transcriptome of the giant reed, Arundo donax.</title>
        <authorList>
            <person name="Barrero R.A."/>
            <person name="Guerrero F.D."/>
            <person name="Moolhuijzen P."/>
            <person name="Goolsby J.A."/>
            <person name="Tidwell J."/>
            <person name="Bellgard S.E."/>
            <person name="Bellgard M.I."/>
        </authorList>
    </citation>
    <scope>NUCLEOTIDE SEQUENCE</scope>
    <source>
        <tissue evidence="1">Shoot tissue taken approximately 20 cm above the soil surface</tissue>
    </source>
</reference>
<organism evidence="1">
    <name type="scientific">Arundo donax</name>
    <name type="common">Giant reed</name>
    <name type="synonym">Donax arundinaceus</name>
    <dbReference type="NCBI Taxonomy" id="35708"/>
    <lineage>
        <taxon>Eukaryota</taxon>
        <taxon>Viridiplantae</taxon>
        <taxon>Streptophyta</taxon>
        <taxon>Embryophyta</taxon>
        <taxon>Tracheophyta</taxon>
        <taxon>Spermatophyta</taxon>
        <taxon>Magnoliopsida</taxon>
        <taxon>Liliopsida</taxon>
        <taxon>Poales</taxon>
        <taxon>Poaceae</taxon>
        <taxon>PACMAD clade</taxon>
        <taxon>Arundinoideae</taxon>
        <taxon>Arundineae</taxon>
        <taxon>Arundo</taxon>
    </lineage>
</organism>
<accession>A0A0A8YKF2</accession>
<protein>
    <submittedName>
        <fullName evidence="1">Uncharacterized protein</fullName>
    </submittedName>
</protein>
<proteinExistence type="predicted"/>
<sequence>MGYMCPDECILFDAKQSSICMDDGLSSMKQSMVQR</sequence>
<reference evidence="1" key="1">
    <citation type="submission" date="2014-09" db="EMBL/GenBank/DDBJ databases">
        <authorList>
            <person name="Magalhaes I.L.F."/>
            <person name="Oliveira U."/>
            <person name="Santos F.R."/>
            <person name="Vidigal T.H.D.A."/>
            <person name="Brescovit A.D."/>
            <person name="Santos A.J."/>
        </authorList>
    </citation>
    <scope>NUCLEOTIDE SEQUENCE</scope>
    <source>
        <tissue evidence="1">Shoot tissue taken approximately 20 cm above the soil surface</tissue>
    </source>
</reference>
<dbReference type="AlphaFoldDB" id="A0A0A8YKF2"/>
<name>A0A0A8YKF2_ARUDO</name>
<dbReference type="EMBL" id="GBRH01271857">
    <property type="protein sequence ID" value="JAD26038.1"/>
    <property type="molecule type" value="Transcribed_RNA"/>
</dbReference>